<keyword evidence="4 6" id="KW-0732">Signal</keyword>
<dbReference type="Gene3D" id="2.60.40.10">
    <property type="entry name" value="Immunoglobulins"/>
    <property type="match status" value="1"/>
</dbReference>
<dbReference type="InterPro" id="IPR013783">
    <property type="entry name" value="Ig-like_fold"/>
</dbReference>
<dbReference type="GO" id="GO:0030246">
    <property type="term" value="F:carbohydrate binding"/>
    <property type="evidence" value="ECO:0007669"/>
    <property type="project" value="InterPro"/>
</dbReference>
<dbReference type="AlphaFoldDB" id="A0A0F5LU54"/>
<evidence type="ECO:0000256" key="1">
    <source>
        <dbReference type="ARBA" id="ARBA00004418"/>
    </source>
</evidence>
<dbReference type="PATRIC" id="fig|1121477.3.peg.2262"/>
<comment type="subcellular location">
    <subcellularLocation>
        <location evidence="1">Periplasm</location>
    </subcellularLocation>
</comment>
<evidence type="ECO:0000259" key="7">
    <source>
        <dbReference type="Pfam" id="PF04349"/>
    </source>
</evidence>
<dbReference type="GO" id="GO:0051274">
    <property type="term" value="P:beta-glucan biosynthetic process"/>
    <property type="evidence" value="ECO:0007669"/>
    <property type="project" value="TreeGrafter"/>
</dbReference>
<dbReference type="EMBL" id="FQVC01000001">
    <property type="protein sequence ID" value="SHE34101.1"/>
    <property type="molecule type" value="Genomic_DNA"/>
</dbReference>
<dbReference type="InterPro" id="IPR011013">
    <property type="entry name" value="Gal_mutarotase_sf_dom"/>
</dbReference>
<dbReference type="SUPFAM" id="SSF81296">
    <property type="entry name" value="E set domains"/>
    <property type="match status" value="1"/>
</dbReference>
<feature type="signal peptide" evidence="6">
    <location>
        <begin position="1"/>
        <end position="36"/>
    </location>
</feature>
<proteinExistence type="inferred from homology"/>
<dbReference type="Proteomes" id="UP000033608">
    <property type="component" value="Unassembled WGS sequence"/>
</dbReference>
<comment type="similarity">
    <text evidence="3">Belongs to the OpgD/OpgG family.</text>
</comment>
<dbReference type="Proteomes" id="UP000184533">
    <property type="component" value="Unassembled WGS sequence"/>
</dbReference>
<dbReference type="Pfam" id="PF04349">
    <property type="entry name" value="MdoG"/>
    <property type="match status" value="1"/>
</dbReference>
<sequence length="532" mass="58619">MTSSNHSLPNRRSVLKGAAALIALLSTTSLTGAAFAQVEERAEFAFDFEAFSARLQAMAAGPFQPLVATIPEAFKGLDYDTYRLIQFRPDHGKWADLDLGYQVQAFHLGWLYNEPVKLFEIEAGTARPLVFSAASFQYHDKAVGAAAEAEPFPGVAGFRVNHPINAPGVFDELMSFVGASYFRVLGRDNIYGLSARGAVVNSWVNLPEEFPRFTEFYLERPVAGQPLTLYAALDSASLTGAYRFIVTPASSSVQETVVDVTARLYFRSDIQELGVAPLTSMFLYAETNRAGFDDYRPQVHDSNGLLVERQGGEVMWRALNNAGDLGNSYFWEANPRAFGLYQRGRDFETYQDAEAHYERRPSARVEPVGDWGQGSIRLIEIPAKLEADDNIVAFWIPSEPALAGEAREFQYRMIWGNLDPAPEGIAYVAETRAGKGGVSGIAGQANLRKFVVDFKGGELDALPPGTPLDILANVSGGLLRNSTLSRNEANGVWRLVLDVEHDGTTTIEMKAYLIGLGRKLTETWLYQWRPSA</sequence>
<reference evidence="8 10" key="1">
    <citation type="submission" date="2015-03" db="EMBL/GenBank/DDBJ databases">
        <authorList>
            <person name="Hassan Y.I."/>
            <person name="Lepp D."/>
            <person name="Zhou T."/>
        </authorList>
    </citation>
    <scope>NUCLEOTIDE SEQUENCE [LARGE SCALE GENOMIC DNA]</scope>
    <source>
        <strain evidence="8 10">DSM 17137</strain>
    </source>
</reference>
<evidence type="ECO:0000256" key="2">
    <source>
        <dbReference type="ARBA" id="ARBA00005001"/>
    </source>
</evidence>
<feature type="chain" id="PRO_5015038352" evidence="6">
    <location>
        <begin position="37"/>
        <end position="532"/>
    </location>
</feature>
<evidence type="ECO:0000313" key="11">
    <source>
        <dbReference type="Proteomes" id="UP000184533"/>
    </source>
</evidence>
<dbReference type="InterPro" id="IPR014756">
    <property type="entry name" value="Ig_E-set"/>
</dbReference>
<protein>
    <submittedName>
        <fullName evidence="9">Glucans biosynthesis protein</fullName>
    </submittedName>
</protein>
<evidence type="ECO:0000313" key="9">
    <source>
        <dbReference type="EMBL" id="SHE34101.1"/>
    </source>
</evidence>
<dbReference type="PROSITE" id="PS51318">
    <property type="entry name" value="TAT"/>
    <property type="match status" value="1"/>
</dbReference>
<dbReference type="Gene3D" id="2.70.98.10">
    <property type="match status" value="1"/>
</dbReference>
<accession>A0A0F5LU54</accession>
<comment type="pathway">
    <text evidence="2">Glycan metabolism; osmoregulated periplasmic glucan (OPG) biosynthesis.</text>
</comment>
<evidence type="ECO:0000256" key="5">
    <source>
        <dbReference type="ARBA" id="ARBA00022764"/>
    </source>
</evidence>
<dbReference type="InterPro" id="IPR007444">
    <property type="entry name" value="Glucan_biosyn_MdoG_C"/>
</dbReference>
<evidence type="ECO:0000256" key="6">
    <source>
        <dbReference type="SAM" id="SignalP"/>
    </source>
</evidence>
<dbReference type="RefSeq" id="WP_046134368.1">
    <property type="nucleotide sequence ID" value="NZ_FQVC01000001.1"/>
</dbReference>
<dbReference type="GO" id="GO:0003824">
    <property type="term" value="F:catalytic activity"/>
    <property type="evidence" value="ECO:0007669"/>
    <property type="project" value="InterPro"/>
</dbReference>
<dbReference type="PANTHER" id="PTHR30504">
    <property type="entry name" value="GLUCANS BIOSYNTHESIS PROTEIN"/>
    <property type="match status" value="1"/>
</dbReference>
<dbReference type="InterPro" id="IPR006311">
    <property type="entry name" value="TAT_signal"/>
</dbReference>
<organism evidence="8 10">
    <name type="scientific">Devosia limi DSM 17137</name>
    <dbReference type="NCBI Taxonomy" id="1121477"/>
    <lineage>
        <taxon>Bacteria</taxon>
        <taxon>Pseudomonadati</taxon>
        <taxon>Pseudomonadota</taxon>
        <taxon>Alphaproteobacteria</taxon>
        <taxon>Hyphomicrobiales</taxon>
        <taxon>Devosiaceae</taxon>
        <taxon>Devosia</taxon>
    </lineage>
</organism>
<dbReference type="GO" id="GO:0030288">
    <property type="term" value="C:outer membrane-bounded periplasmic space"/>
    <property type="evidence" value="ECO:0007669"/>
    <property type="project" value="TreeGrafter"/>
</dbReference>
<dbReference type="InterPro" id="IPR014718">
    <property type="entry name" value="GH-type_carb-bd"/>
</dbReference>
<keyword evidence="10" id="KW-1185">Reference proteome</keyword>
<dbReference type="PANTHER" id="PTHR30504:SF3">
    <property type="entry name" value="GLUCANS BIOSYNTHESIS PROTEIN D"/>
    <property type="match status" value="1"/>
</dbReference>
<dbReference type="InterPro" id="IPR014438">
    <property type="entry name" value="Glucan_biosyn_MdoG/MdoD"/>
</dbReference>
<dbReference type="EMBL" id="LAJF01000045">
    <property type="protein sequence ID" value="KKB85816.1"/>
    <property type="molecule type" value="Genomic_DNA"/>
</dbReference>
<evidence type="ECO:0000256" key="4">
    <source>
        <dbReference type="ARBA" id="ARBA00022729"/>
    </source>
</evidence>
<evidence type="ECO:0000313" key="10">
    <source>
        <dbReference type="Proteomes" id="UP000033608"/>
    </source>
</evidence>
<evidence type="ECO:0000313" key="8">
    <source>
        <dbReference type="EMBL" id="KKB85816.1"/>
    </source>
</evidence>
<dbReference type="PIRSF" id="PIRSF006281">
    <property type="entry name" value="MdoG"/>
    <property type="match status" value="1"/>
</dbReference>
<gene>
    <name evidence="9" type="ORF">SAMN02745223_00111</name>
    <name evidence="8" type="ORF">VW29_05875</name>
</gene>
<dbReference type="SUPFAM" id="SSF74650">
    <property type="entry name" value="Galactose mutarotase-like"/>
    <property type="match status" value="1"/>
</dbReference>
<reference evidence="9 11" key="2">
    <citation type="submission" date="2016-11" db="EMBL/GenBank/DDBJ databases">
        <authorList>
            <person name="Jaros S."/>
            <person name="Januszkiewicz K."/>
            <person name="Wedrychowicz H."/>
        </authorList>
    </citation>
    <scope>NUCLEOTIDE SEQUENCE [LARGE SCALE GENOMIC DNA]</scope>
    <source>
        <strain evidence="9 11">DSM 17137</strain>
    </source>
</reference>
<dbReference type="UniPathway" id="UPA00637"/>
<evidence type="ECO:0000256" key="3">
    <source>
        <dbReference type="ARBA" id="ARBA00009284"/>
    </source>
</evidence>
<keyword evidence="5" id="KW-0574">Periplasm</keyword>
<feature type="domain" description="Glucan biosynthesis periplasmic MdoG C-terminal" evidence="7">
    <location>
        <begin position="46"/>
        <end position="528"/>
    </location>
</feature>
<dbReference type="STRING" id="1121477.SAMN02745223_00111"/>
<name>A0A0F5LU54_9HYPH</name>